<organism evidence="5 6">
    <name type="scientific">Calidris pygmaea</name>
    <name type="common">Spoon-billed sandpiper</name>
    <dbReference type="NCBI Taxonomy" id="425635"/>
    <lineage>
        <taxon>Eukaryota</taxon>
        <taxon>Metazoa</taxon>
        <taxon>Chordata</taxon>
        <taxon>Craniata</taxon>
        <taxon>Vertebrata</taxon>
        <taxon>Euteleostomi</taxon>
        <taxon>Archelosauria</taxon>
        <taxon>Archosauria</taxon>
        <taxon>Dinosauria</taxon>
        <taxon>Saurischia</taxon>
        <taxon>Theropoda</taxon>
        <taxon>Coelurosauria</taxon>
        <taxon>Aves</taxon>
        <taxon>Neognathae</taxon>
        <taxon>Neoaves</taxon>
        <taxon>Charadriiformes</taxon>
        <taxon>Scolopacidae</taxon>
        <taxon>Calidris</taxon>
    </lineage>
</organism>
<dbReference type="PANTHER" id="PTHR18870">
    <property type="entry name" value="PROTEIN TAG-278-RELATED"/>
    <property type="match status" value="1"/>
</dbReference>
<dbReference type="Pfam" id="PF15665">
    <property type="entry name" value="FAM184"/>
    <property type="match status" value="1"/>
</dbReference>
<dbReference type="Ensembl" id="ENSCPGT00000009574.1">
    <property type="protein sequence ID" value="ENSCPGP00000008722.1"/>
    <property type="gene ID" value="ENSCPGG00000006161.1"/>
</dbReference>
<dbReference type="PANTHER" id="PTHR18870:SF8">
    <property type="entry name" value="PROTEIN FAM184B"/>
    <property type="match status" value="1"/>
</dbReference>
<feature type="region of interest" description="Disordered" evidence="3">
    <location>
        <begin position="690"/>
        <end position="729"/>
    </location>
</feature>
<feature type="coiled-coil region" evidence="2">
    <location>
        <begin position="488"/>
        <end position="591"/>
    </location>
</feature>
<feature type="region of interest" description="Disordered" evidence="3">
    <location>
        <begin position="1"/>
        <end position="20"/>
    </location>
</feature>
<name>A0A8C3JPC3_9CHAR</name>
<evidence type="ECO:0000256" key="1">
    <source>
        <dbReference type="ARBA" id="ARBA00023054"/>
    </source>
</evidence>
<accession>A0A8C3JPC3</accession>
<feature type="coiled-coil region" evidence="2">
    <location>
        <begin position="366"/>
        <end position="404"/>
    </location>
</feature>
<dbReference type="Proteomes" id="UP000694419">
    <property type="component" value="Unplaced"/>
</dbReference>
<keyword evidence="6" id="KW-1185">Reference proteome</keyword>
<reference evidence="5" key="2">
    <citation type="submission" date="2025-09" db="UniProtKB">
        <authorList>
            <consortium name="Ensembl"/>
        </authorList>
    </citation>
    <scope>IDENTIFICATION</scope>
</reference>
<evidence type="ECO:0000259" key="4">
    <source>
        <dbReference type="Pfam" id="PF15665"/>
    </source>
</evidence>
<sequence length="740" mass="85816">MASGINKIHQPGTCNGSKAARSSSAEECNQEMHMKMCKKIAQLTKVIYALNTKNDEHEASIQALREAHEEEIQHILAETRETILQCKSKAEEEELLRKRIQALEIAVEQHKRLKEEALAELTLCKKQVEERQLTTEMKQAQAILSTGTVDINADFEKRLHLNQESDGLLNECKASRREHLDKKVILDEKYNVEGQGLMNEMKNLKSENQRATEDYTQKTSKLQASYEREKEALKKAMQQSVIETKKSCQQREMQQRKSSEAEEGFLLQQVKKLEADLEEKSQKISERKKHSQKLKERIQVEYELMGTQQEILESKGIVKKIEEDLSVVKETNTIQEKEILQKTGKMLINVILKLEDLVMKYTKEIKPELQAQLEEFKRKSERELKQLEKEKEVLTGKLQNSSLEVNWRLTEYLDENCDPSGNGEGPQERERRGHVLWRREASMFNQCEKEQSHELARAIIRKDSCDLERSGTVAQLKQILDQQANNFKESLKKHNLQSNKEKEKLLQDLQNTIKENQNVKLQLEASHQKVLKMLEKSKNQELKAEERLKKEFNETFKIQHQSHRLEIQTLEEKAKKELHDELEQIQKQQTLLLGIMSHVVHSSYCLIKYFSIHMTFLSSQEGRKFQHSLLANTESYRNRSFSFNPNTGCLTPSMKQKKTVEVPSRVVSVPNLASYAKSFLSGDLRSKRNAPQITKSTSLDRSPGGLSIVSKTQGNEPPQTKDDQTQDPQHQEWFTKYFSF</sequence>
<evidence type="ECO:0000313" key="5">
    <source>
        <dbReference type="Ensembl" id="ENSCPGP00000008722.1"/>
    </source>
</evidence>
<evidence type="ECO:0000256" key="3">
    <source>
        <dbReference type="SAM" id="MobiDB-lite"/>
    </source>
</evidence>
<reference evidence="5" key="1">
    <citation type="submission" date="2025-08" db="UniProtKB">
        <authorList>
            <consortium name="Ensembl"/>
        </authorList>
    </citation>
    <scope>IDENTIFICATION</scope>
</reference>
<feature type="domain" description="Protein FAM184A/B N-terminal" evidence="4">
    <location>
        <begin position="46"/>
        <end position="160"/>
    </location>
</feature>
<evidence type="ECO:0000256" key="2">
    <source>
        <dbReference type="SAM" id="Coils"/>
    </source>
</evidence>
<feature type="coiled-coil region" evidence="2">
    <location>
        <begin position="54"/>
        <end position="127"/>
    </location>
</feature>
<dbReference type="AlphaFoldDB" id="A0A8C3JPC3"/>
<evidence type="ECO:0000313" key="6">
    <source>
        <dbReference type="Proteomes" id="UP000694419"/>
    </source>
</evidence>
<proteinExistence type="predicted"/>
<dbReference type="InterPro" id="IPR039478">
    <property type="entry name" value="FAM184A/B_N"/>
</dbReference>
<protein>
    <submittedName>
        <fullName evidence="5">Family with sequence similarity 184 member B</fullName>
    </submittedName>
</protein>
<feature type="coiled-coil region" evidence="2">
    <location>
        <begin position="194"/>
        <end position="297"/>
    </location>
</feature>
<feature type="compositionally biased region" description="Polar residues" evidence="3">
    <location>
        <begin position="690"/>
        <end position="700"/>
    </location>
</feature>
<keyword evidence="1 2" id="KW-0175">Coiled coil</keyword>